<dbReference type="Pfam" id="PF13383">
    <property type="entry name" value="Methyltransf_22"/>
    <property type="match status" value="1"/>
</dbReference>
<sequence>MNGIITNIEMFPNELFIELFAYISPYDLYNTFSNLNFRFNSIIDSLRNLHFILEEDWDNKERTIPFFASHISNLIIKHDEPIDFSCYSNIRSLKLSMPTENQCNAIQPYLLPNLEHLYISNLFFSNNSKQLCRFIFSPLFSRLRTCHIDRMTFNDYHPYSSLSLQQLTVSPCTWKSNMYRQIFKACPNLTYLRIIRLRNISFKLSFNFICSHTSLRHLHIHFYSIGHEWYSHIDWLLSNIPNLENLTLLIDQNETNMEFPFDLFAHLLTHRAPHLINFKLEWCSSNPFLLNFNKSIIFDLEQKWVEWSETQLTNTYDTLMNFIRSFENQKDYIVQLAYPISLPLPCHSQDGLQRYGNKTDSGKILCGIKNLNLLDKCVIYSLGSNNIFDFEQEMSNQTLCEIHTYDCTSSRPLQSINRVWFHPICIGKDAKLQESINPFTENSDHLMNKNELVFNSFRDIVQKNKHTHIHILKMDVEGSEYSVFADLFSQTNQIILPYQISFESHWWNKNIYHAMMHQKIFAQLWKSGYRFLQHEINIYDSSCIEWTLLRVFC</sequence>
<gene>
    <name evidence="3" type="ORF">OTI717_LOCUS18668</name>
    <name evidence="2" type="ORF">RFH988_LOCUS15760</name>
</gene>
<dbReference type="Gene3D" id="3.80.10.10">
    <property type="entry name" value="Ribonuclease Inhibitor"/>
    <property type="match status" value="1"/>
</dbReference>
<evidence type="ECO:0000313" key="2">
    <source>
        <dbReference type="EMBL" id="CAF1031919.1"/>
    </source>
</evidence>
<evidence type="ECO:0000313" key="4">
    <source>
        <dbReference type="Proteomes" id="UP000663823"/>
    </source>
</evidence>
<name>A0A819BWX0_9BILA</name>
<dbReference type="SUPFAM" id="SSF52047">
    <property type="entry name" value="RNI-like"/>
    <property type="match status" value="1"/>
</dbReference>
<dbReference type="InterPro" id="IPR001810">
    <property type="entry name" value="F-box_dom"/>
</dbReference>
<evidence type="ECO:0000259" key="1">
    <source>
        <dbReference type="PROSITE" id="PS50181"/>
    </source>
</evidence>
<reference evidence="3" key="1">
    <citation type="submission" date="2021-02" db="EMBL/GenBank/DDBJ databases">
        <authorList>
            <person name="Nowell W R."/>
        </authorList>
    </citation>
    <scope>NUCLEOTIDE SEQUENCE</scope>
</reference>
<dbReference type="InterPro" id="IPR025714">
    <property type="entry name" value="Methyltranfer_dom"/>
</dbReference>
<organism evidence="3 4">
    <name type="scientific">Rotaria sordida</name>
    <dbReference type="NCBI Taxonomy" id="392033"/>
    <lineage>
        <taxon>Eukaryota</taxon>
        <taxon>Metazoa</taxon>
        <taxon>Spiralia</taxon>
        <taxon>Gnathifera</taxon>
        <taxon>Rotifera</taxon>
        <taxon>Eurotatoria</taxon>
        <taxon>Bdelloidea</taxon>
        <taxon>Philodinida</taxon>
        <taxon>Philodinidae</taxon>
        <taxon>Rotaria</taxon>
    </lineage>
</organism>
<dbReference type="PROSITE" id="PS50181">
    <property type="entry name" value="FBOX"/>
    <property type="match status" value="1"/>
</dbReference>
<dbReference type="Proteomes" id="UP000663823">
    <property type="component" value="Unassembled WGS sequence"/>
</dbReference>
<feature type="domain" description="F-box" evidence="1">
    <location>
        <begin position="5"/>
        <end position="60"/>
    </location>
</feature>
<accession>A0A819BWX0</accession>
<evidence type="ECO:0000313" key="3">
    <source>
        <dbReference type="EMBL" id="CAF3808104.1"/>
    </source>
</evidence>
<dbReference type="PANTHER" id="PTHR32026">
    <property type="entry name" value="METHYLTRANSFERASE-LIKE PROTEIN 24"/>
    <property type="match status" value="1"/>
</dbReference>
<dbReference type="EMBL" id="CAJOAX010002613">
    <property type="protein sequence ID" value="CAF3808104.1"/>
    <property type="molecule type" value="Genomic_DNA"/>
</dbReference>
<dbReference type="EMBL" id="CAJNOO010000779">
    <property type="protein sequence ID" value="CAF1031919.1"/>
    <property type="molecule type" value="Genomic_DNA"/>
</dbReference>
<dbReference type="AlphaFoldDB" id="A0A819BWX0"/>
<dbReference type="Proteomes" id="UP000663882">
    <property type="component" value="Unassembled WGS sequence"/>
</dbReference>
<dbReference type="PANTHER" id="PTHR32026:SF27">
    <property type="entry name" value="METHYLTRANSFERASE FKBM DOMAIN-CONTAINING PROTEIN-RELATED"/>
    <property type="match status" value="1"/>
</dbReference>
<comment type="caution">
    <text evidence="3">The sequence shown here is derived from an EMBL/GenBank/DDBJ whole genome shotgun (WGS) entry which is preliminary data.</text>
</comment>
<dbReference type="InterPro" id="IPR026913">
    <property type="entry name" value="METTL24"/>
</dbReference>
<dbReference type="InterPro" id="IPR032675">
    <property type="entry name" value="LRR_dom_sf"/>
</dbReference>
<dbReference type="OrthoDB" id="9984627at2759"/>
<protein>
    <recommendedName>
        <fullName evidence="1">F-box domain-containing protein</fullName>
    </recommendedName>
</protein>
<proteinExistence type="predicted"/>